<feature type="domain" description="Nitroreductase" evidence="1">
    <location>
        <begin position="58"/>
        <end position="232"/>
    </location>
</feature>
<reference evidence="3" key="1">
    <citation type="submission" date="2016-10" db="EMBL/GenBank/DDBJ databases">
        <authorList>
            <person name="Varghese N."/>
            <person name="Submissions S."/>
        </authorList>
    </citation>
    <scope>NUCLEOTIDE SEQUENCE [LARGE SCALE GENOMIC DNA]</scope>
    <source>
        <strain evidence="3">IBRC-M 10655</strain>
    </source>
</reference>
<accession>A0A1H0II95</accession>
<dbReference type="AlphaFoldDB" id="A0A1H0II95"/>
<protein>
    <submittedName>
        <fullName evidence="2">SagB-type dehydrogenase domain-containing protein</fullName>
    </submittedName>
</protein>
<dbReference type="Gene3D" id="3.40.109.10">
    <property type="entry name" value="NADH Oxidase"/>
    <property type="match status" value="1"/>
</dbReference>
<dbReference type="SUPFAM" id="SSF55469">
    <property type="entry name" value="FMN-dependent nitroreductase-like"/>
    <property type="match status" value="1"/>
</dbReference>
<keyword evidence="3" id="KW-1185">Reference proteome</keyword>
<dbReference type="STRING" id="504798.SAMN05421871_108270"/>
<dbReference type="RefSeq" id="WP_091371142.1">
    <property type="nucleotide sequence ID" value="NZ_FNDV01000008.1"/>
</dbReference>
<name>A0A1H0II95_9PSEU</name>
<dbReference type="OrthoDB" id="3723182at2"/>
<gene>
    <name evidence="2" type="ORF">SAMN05192558_102571</name>
</gene>
<evidence type="ECO:0000313" key="3">
    <source>
        <dbReference type="Proteomes" id="UP000199651"/>
    </source>
</evidence>
<dbReference type="InterPro" id="IPR029479">
    <property type="entry name" value="Nitroreductase"/>
</dbReference>
<evidence type="ECO:0000313" key="2">
    <source>
        <dbReference type="EMBL" id="SDO31132.1"/>
    </source>
</evidence>
<dbReference type="Pfam" id="PF00881">
    <property type="entry name" value="Nitroreductase"/>
    <property type="match status" value="1"/>
</dbReference>
<dbReference type="Proteomes" id="UP000199651">
    <property type="component" value="Unassembled WGS sequence"/>
</dbReference>
<sequence>MSFDEFWTESGLSTLTQRAFAERLGEYRDAPSPLDPFVLPSPPIALHRPKNALTKLFAKRRSERGFGTGPLRARDLGAVLAALAETAPGRRSYPSAGGLTAVRAYPILLDADHALSGRITRYDPRTHALQDIAPCPEWTGLAALVGAAPDSPAPQLVVVLVLADIELFAKYGPRAGRFGLVEAGAAAQSLALAVADRGLGGYLLGGAADRELLAALGLAPEQARLAVTFACGRTSPDVGVR</sequence>
<dbReference type="EMBL" id="FNJB01000002">
    <property type="protein sequence ID" value="SDO31132.1"/>
    <property type="molecule type" value="Genomic_DNA"/>
</dbReference>
<dbReference type="InterPro" id="IPR000415">
    <property type="entry name" value="Nitroreductase-like"/>
</dbReference>
<dbReference type="GO" id="GO:0016491">
    <property type="term" value="F:oxidoreductase activity"/>
    <property type="evidence" value="ECO:0007669"/>
    <property type="project" value="InterPro"/>
</dbReference>
<evidence type="ECO:0000259" key="1">
    <source>
        <dbReference type="Pfam" id="PF00881"/>
    </source>
</evidence>
<proteinExistence type="predicted"/>
<organism evidence="2 3">
    <name type="scientific">Actinokineospora alba</name>
    <dbReference type="NCBI Taxonomy" id="504798"/>
    <lineage>
        <taxon>Bacteria</taxon>
        <taxon>Bacillati</taxon>
        <taxon>Actinomycetota</taxon>
        <taxon>Actinomycetes</taxon>
        <taxon>Pseudonocardiales</taxon>
        <taxon>Pseudonocardiaceae</taxon>
        <taxon>Actinokineospora</taxon>
    </lineage>
</organism>